<name>A0A6N6M8A7_9FLAO</name>
<dbReference type="AlphaFoldDB" id="A0A6N6M8A7"/>
<keyword evidence="2" id="KW-1185">Reference proteome</keyword>
<protein>
    <submittedName>
        <fullName evidence="1">Uncharacterized protein</fullName>
    </submittedName>
</protein>
<reference evidence="1 2" key="1">
    <citation type="submission" date="2019-09" db="EMBL/GenBank/DDBJ databases">
        <title>Genomes of Cryomorphaceae.</title>
        <authorList>
            <person name="Bowman J.P."/>
        </authorList>
    </citation>
    <scope>NUCLEOTIDE SEQUENCE [LARGE SCALE GENOMIC DNA]</scope>
    <source>
        <strain evidence="1 2">KCTC 52047</strain>
    </source>
</reference>
<accession>A0A6N6M8A7</accession>
<gene>
    <name evidence="1" type="ORF">F3059_03805</name>
</gene>
<sequence length="159" mass="18615">MKFRRLTNRELEALEKDFITFLAANSITAADWEKLKNNEQEKADALIELFSDVVFEKAFLNCKCLEQVGSHEFRTYRFFDEEVKMIAVRVSRDLTVNLTKGKLGDTLKDLLNDKTDSVEIYEATKKYNKLREQEMFEIMESGAYMANDDLYNQLKELIS</sequence>
<dbReference type="RefSeq" id="WP_151166663.1">
    <property type="nucleotide sequence ID" value="NZ_WACR01000003.1"/>
</dbReference>
<dbReference type="InterPro" id="IPR045470">
    <property type="entry name" value="DUF6495"/>
</dbReference>
<dbReference type="EMBL" id="WACR01000003">
    <property type="protein sequence ID" value="KAB1065085.1"/>
    <property type="molecule type" value="Genomic_DNA"/>
</dbReference>
<organism evidence="1 2">
    <name type="scientific">Salibacter halophilus</name>
    <dbReference type="NCBI Taxonomy" id="1803916"/>
    <lineage>
        <taxon>Bacteria</taxon>
        <taxon>Pseudomonadati</taxon>
        <taxon>Bacteroidota</taxon>
        <taxon>Flavobacteriia</taxon>
        <taxon>Flavobacteriales</taxon>
        <taxon>Salibacteraceae</taxon>
        <taxon>Salibacter</taxon>
    </lineage>
</organism>
<comment type="caution">
    <text evidence="1">The sequence shown here is derived from an EMBL/GenBank/DDBJ whole genome shotgun (WGS) entry which is preliminary data.</text>
</comment>
<dbReference type="Proteomes" id="UP000435357">
    <property type="component" value="Unassembled WGS sequence"/>
</dbReference>
<dbReference type="OrthoDB" id="956723at2"/>
<proteinExistence type="predicted"/>
<dbReference type="Pfam" id="PF20105">
    <property type="entry name" value="DUF6495"/>
    <property type="match status" value="1"/>
</dbReference>
<evidence type="ECO:0000313" key="1">
    <source>
        <dbReference type="EMBL" id="KAB1065085.1"/>
    </source>
</evidence>
<evidence type="ECO:0000313" key="2">
    <source>
        <dbReference type="Proteomes" id="UP000435357"/>
    </source>
</evidence>